<dbReference type="EMBL" id="JARJBB010000015">
    <property type="protein sequence ID" value="MDF3301698.1"/>
    <property type="molecule type" value="Genomic_DNA"/>
</dbReference>
<comment type="caution">
    <text evidence="3">The sequence shown here is derived from an EMBL/GenBank/DDBJ whole genome shotgun (WGS) entry which is preliminary data.</text>
</comment>
<dbReference type="RefSeq" id="WP_276111280.1">
    <property type="nucleotide sequence ID" value="NZ_JARJBB010000015.1"/>
</dbReference>
<evidence type="ECO:0000313" key="3">
    <source>
        <dbReference type="EMBL" id="MDF3301698.1"/>
    </source>
</evidence>
<feature type="domain" description="DUF6777" evidence="2">
    <location>
        <begin position="97"/>
        <end position="259"/>
    </location>
</feature>
<dbReference type="Pfam" id="PF20568">
    <property type="entry name" value="DUF6777"/>
    <property type="match status" value="1"/>
</dbReference>
<organism evidence="3 4">
    <name type="scientific">Streptomyces tropicalis</name>
    <dbReference type="NCBI Taxonomy" id="3034234"/>
    <lineage>
        <taxon>Bacteria</taxon>
        <taxon>Bacillati</taxon>
        <taxon>Actinomycetota</taxon>
        <taxon>Actinomycetes</taxon>
        <taxon>Kitasatosporales</taxon>
        <taxon>Streptomycetaceae</taxon>
        <taxon>Streptomyces</taxon>
    </lineage>
</organism>
<dbReference type="PROSITE" id="PS51257">
    <property type="entry name" value="PROKAR_LIPOPROTEIN"/>
    <property type="match status" value="1"/>
</dbReference>
<feature type="region of interest" description="Disordered" evidence="1">
    <location>
        <begin position="265"/>
        <end position="294"/>
    </location>
</feature>
<evidence type="ECO:0000313" key="4">
    <source>
        <dbReference type="Proteomes" id="UP001221150"/>
    </source>
</evidence>
<feature type="region of interest" description="Disordered" evidence="1">
    <location>
        <begin position="50"/>
        <end position="93"/>
    </location>
</feature>
<sequence>MPRTKRENVVRTPTGTLATACALSVTILVAGCAGGERTTRLSGELFLEPVADRGPDPFTESTVTTAAASPAAPAPASRTPATAQPGPARTAGAHGLRSVVGDTPGLYGGTLHVAGCDVERQIRHLTAEHDRSRAFAEAMGIDAAALPAYLRGLTPVQLRADTRVTAHGFRSGHPTTRQSLLQTGTAVLVDNHGVPRLRCVCGNPLEPPVALPGAPTARGRAWPAYQSSDVVVVTPAPVALTTLALVDPAHGAWIERRLGRSAALDRFVARPPRPASPDPPPPGGAGVPTGSLPG</sequence>
<feature type="compositionally biased region" description="Low complexity" evidence="1">
    <location>
        <begin position="61"/>
        <end position="85"/>
    </location>
</feature>
<reference evidence="3 4" key="1">
    <citation type="submission" date="2023-03" db="EMBL/GenBank/DDBJ databases">
        <title>Draft genome sequence of Streptomyces sp. K1PA1 isolated from peat swamp forest in Thailand.</title>
        <authorList>
            <person name="Klaysubun C."/>
            <person name="Duangmal K."/>
        </authorList>
    </citation>
    <scope>NUCLEOTIDE SEQUENCE [LARGE SCALE GENOMIC DNA]</scope>
    <source>
        <strain evidence="3 4">K1PA1</strain>
    </source>
</reference>
<protein>
    <recommendedName>
        <fullName evidence="2">DUF6777 domain-containing protein</fullName>
    </recommendedName>
</protein>
<proteinExistence type="predicted"/>
<evidence type="ECO:0000259" key="2">
    <source>
        <dbReference type="Pfam" id="PF20568"/>
    </source>
</evidence>
<gene>
    <name evidence="3" type="ORF">P3H78_24325</name>
</gene>
<evidence type="ECO:0000256" key="1">
    <source>
        <dbReference type="SAM" id="MobiDB-lite"/>
    </source>
</evidence>
<dbReference type="Proteomes" id="UP001221150">
    <property type="component" value="Unassembled WGS sequence"/>
</dbReference>
<dbReference type="InterPro" id="IPR046704">
    <property type="entry name" value="DUF6777"/>
</dbReference>
<feature type="compositionally biased region" description="Pro residues" evidence="1">
    <location>
        <begin position="271"/>
        <end position="283"/>
    </location>
</feature>
<accession>A0ABT6AB57</accession>
<keyword evidence="4" id="KW-1185">Reference proteome</keyword>
<name>A0ABT6AB57_9ACTN</name>